<name>A0AAD4LFI4_9AGAM</name>
<gene>
    <name evidence="1" type="ORF">EDB92DRAFT_839264</name>
</gene>
<keyword evidence="2" id="KW-1185">Reference proteome</keyword>
<proteinExistence type="predicted"/>
<dbReference type="EMBL" id="JAKELL010000035">
    <property type="protein sequence ID" value="KAH8989708.1"/>
    <property type="molecule type" value="Genomic_DNA"/>
</dbReference>
<comment type="caution">
    <text evidence="1">The sequence shown here is derived from an EMBL/GenBank/DDBJ whole genome shotgun (WGS) entry which is preliminary data.</text>
</comment>
<dbReference type="Proteomes" id="UP001201163">
    <property type="component" value="Unassembled WGS sequence"/>
</dbReference>
<organism evidence="1 2">
    <name type="scientific">Lactarius akahatsu</name>
    <dbReference type="NCBI Taxonomy" id="416441"/>
    <lineage>
        <taxon>Eukaryota</taxon>
        <taxon>Fungi</taxon>
        <taxon>Dikarya</taxon>
        <taxon>Basidiomycota</taxon>
        <taxon>Agaricomycotina</taxon>
        <taxon>Agaricomycetes</taxon>
        <taxon>Russulales</taxon>
        <taxon>Russulaceae</taxon>
        <taxon>Lactarius</taxon>
    </lineage>
</organism>
<evidence type="ECO:0000313" key="1">
    <source>
        <dbReference type="EMBL" id="KAH8989708.1"/>
    </source>
</evidence>
<accession>A0AAD4LFI4</accession>
<sequence length="327" mass="36709">MPIFRHDSPYYAPLSSPAWLLINRAVFAVVQSLRWFDDLIDCLDFTLRDRVIDLGRLSLSRAVEGMGQTAEKTALEISSKIDARALKWTFDSLDEDNELERFFAGIPGFCISNVVSNPRALFIRPNRRGLSEALIALIQRTLTSNLINQSGRRRRTRICTDAMHTATLRIDPSICQRIFDGEWDGLLKFVEFGHFIRRDHYNDPYQAYYSTCMVAAVIARAKKVMTVGPNSLLAILVYQHLSSRTILPMGIVHCSPISIAFFGTLFASISSTLTSKILTPCGRPLNSFPNLTFEILFPSYSADSATYGTRSLSRHGTPQILPHALLS</sequence>
<evidence type="ECO:0000313" key="2">
    <source>
        <dbReference type="Proteomes" id="UP001201163"/>
    </source>
</evidence>
<dbReference type="AlphaFoldDB" id="A0AAD4LFI4"/>
<reference evidence="1" key="1">
    <citation type="submission" date="2022-01" db="EMBL/GenBank/DDBJ databases">
        <title>Comparative genomics reveals a dynamic genome evolution in the ectomycorrhizal milk-cap (Lactarius) mushrooms.</title>
        <authorList>
            <consortium name="DOE Joint Genome Institute"/>
            <person name="Lebreton A."/>
            <person name="Tang N."/>
            <person name="Kuo A."/>
            <person name="LaButti K."/>
            <person name="Drula E."/>
            <person name="Barry K."/>
            <person name="Clum A."/>
            <person name="Lipzen A."/>
            <person name="Mousain D."/>
            <person name="Ng V."/>
            <person name="Wang R."/>
            <person name="Wang X."/>
            <person name="Dai Y."/>
            <person name="Henrissat B."/>
            <person name="Grigoriev I.V."/>
            <person name="Guerin-Laguette A."/>
            <person name="Yu F."/>
            <person name="Martin F.M."/>
        </authorList>
    </citation>
    <scope>NUCLEOTIDE SEQUENCE</scope>
    <source>
        <strain evidence="1">QP</strain>
    </source>
</reference>
<protein>
    <submittedName>
        <fullName evidence="1">Uncharacterized protein</fullName>
    </submittedName>
</protein>